<dbReference type="Gene3D" id="2.60.120.10">
    <property type="entry name" value="Jelly Rolls"/>
    <property type="match status" value="1"/>
</dbReference>
<proteinExistence type="predicted"/>
<dbReference type="STRING" id="1798692.A3G00_02500"/>
<comment type="caution">
    <text evidence="2">The sequence shown here is derived from an EMBL/GenBank/DDBJ whole genome shotgun (WGS) entry which is preliminary data.</text>
</comment>
<dbReference type="AlphaFoldDB" id="A0A1F6MRM7"/>
<evidence type="ECO:0000313" key="3">
    <source>
        <dbReference type="Proteomes" id="UP000178347"/>
    </source>
</evidence>
<dbReference type="EMBL" id="MFQN01000019">
    <property type="protein sequence ID" value="OGH74301.1"/>
    <property type="molecule type" value="Genomic_DNA"/>
</dbReference>
<reference evidence="2 3" key="1">
    <citation type="journal article" date="2016" name="Nat. Commun.">
        <title>Thousands of microbial genomes shed light on interconnected biogeochemical processes in an aquifer system.</title>
        <authorList>
            <person name="Anantharaman K."/>
            <person name="Brown C.T."/>
            <person name="Hug L.A."/>
            <person name="Sharon I."/>
            <person name="Castelle C.J."/>
            <person name="Probst A.J."/>
            <person name="Thomas B.C."/>
            <person name="Singh A."/>
            <person name="Wilkins M.J."/>
            <person name="Karaoz U."/>
            <person name="Brodie E.L."/>
            <person name="Williams K.H."/>
            <person name="Hubbard S.S."/>
            <person name="Banfield J.F."/>
        </authorList>
    </citation>
    <scope>NUCLEOTIDE SEQUENCE [LARGE SCALE GENOMIC DNA]</scope>
</reference>
<protein>
    <recommendedName>
        <fullName evidence="1">Capsular polysaccharide assembling protein CapF C-terminal domain-containing protein</fullName>
    </recommendedName>
</protein>
<evidence type="ECO:0000259" key="1">
    <source>
        <dbReference type="Pfam" id="PF14667"/>
    </source>
</evidence>
<gene>
    <name evidence="2" type="ORF">A3G00_02500</name>
</gene>
<dbReference type="Proteomes" id="UP000178347">
    <property type="component" value="Unassembled WGS sequence"/>
</dbReference>
<evidence type="ECO:0000313" key="2">
    <source>
        <dbReference type="EMBL" id="OGH74301.1"/>
    </source>
</evidence>
<dbReference type="Pfam" id="PF14667">
    <property type="entry name" value="Polysacc_synt_C"/>
    <property type="match status" value="1"/>
</dbReference>
<dbReference type="InterPro" id="IPR011051">
    <property type="entry name" value="RmlC_Cupin_sf"/>
</dbReference>
<sequence>MQKIIKVFTRHDKRGIFLEYFNSKTGWQSINGGFMKKGSIIGNHYHKKCLTMFFVMSGSAMIFYKNINSPRSKTKKFILSKSQGCIFKPYETHAVKFLEGSSFVLLKTRKFSEKNKDIFKAPLIKKPG</sequence>
<feature type="domain" description="Capsular polysaccharide assembling protein CapF C-terminal" evidence="1">
    <location>
        <begin position="11"/>
        <end position="99"/>
    </location>
</feature>
<dbReference type="InterPro" id="IPR029303">
    <property type="entry name" value="CapF_C"/>
</dbReference>
<dbReference type="InterPro" id="IPR014710">
    <property type="entry name" value="RmlC-like_jellyroll"/>
</dbReference>
<dbReference type="SUPFAM" id="SSF51182">
    <property type="entry name" value="RmlC-like cupins"/>
    <property type="match status" value="1"/>
</dbReference>
<accession>A0A1F6MRM7</accession>
<organism evidence="2 3">
    <name type="scientific">Candidatus Magasanikbacteria bacterium RIFCSPLOWO2_12_FULL_43_12</name>
    <dbReference type="NCBI Taxonomy" id="1798692"/>
    <lineage>
        <taxon>Bacteria</taxon>
        <taxon>Candidatus Magasanikiibacteriota</taxon>
    </lineage>
</organism>
<name>A0A1F6MRM7_9BACT</name>